<dbReference type="AlphaFoldDB" id="A0A9P5YGK4"/>
<accession>A0A9P5YGK4</accession>
<sequence length="124" mass="14161">DADVDGIPFQPTWSVNELLSSYQKPVLSFATLKRLHELSALIPPTEETPKHQTLRREMEDLITLVEAVKLVDTDSVQIRRRHKAEEKKQYQSIAGIQEWESSGESLLQHAARTSDNFYVVDADK</sequence>
<organism evidence="1 2">
    <name type="scientific">Collybia nuda</name>
    <dbReference type="NCBI Taxonomy" id="64659"/>
    <lineage>
        <taxon>Eukaryota</taxon>
        <taxon>Fungi</taxon>
        <taxon>Dikarya</taxon>
        <taxon>Basidiomycota</taxon>
        <taxon>Agaricomycotina</taxon>
        <taxon>Agaricomycetes</taxon>
        <taxon>Agaricomycetidae</taxon>
        <taxon>Agaricales</taxon>
        <taxon>Tricholomatineae</taxon>
        <taxon>Clitocybaceae</taxon>
        <taxon>Collybia</taxon>
    </lineage>
</organism>
<feature type="non-terminal residue" evidence="1">
    <location>
        <position position="124"/>
    </location>
</feature>
<name>A0A9P5YGK4_9AGAR</name>
<gene>
    <name evidence="1" type="ORF">BDZ94DRAFT_1132367</name>
</gene>
<dbReference type="EMBL" id="MU150231">
    <property type="protein sequence ID" value="KAF9468889.1"/>
    <property type="molecule type" value="Genomic_DNA"/>
</dbReference>
<evidence type="ECO:0000313" key="1">
    <source>
        <dbReference type="EMBL" id="KAF9468889.1"/>
    </source>
</evidence>
<comment type="caution">
    <text evidence="1">The sequence shown here is derived from an EMBL/GenBank/DDBJ whole genome shotgun (WGS) entry which is preliminary data.</text>
</comment>
<reference evidence="1" key="1">
    <citation type="submission" date="2020-11" db="EMBL/GenBank/DDBJ databases">
        <authorList>
            <consortium name="DOE Joint Genome Institute"/>
            <person name="Ahrendt S."/>
            <person name="Riley R."/>
            <person name="Andreopoulos W."/>
            <person name="Labutti K."/>
            <person name="Pangilinan J."/>
            <person name="Ruiz-Duenas F.J."/>
            <person name="Barrasa J.M."/>
            <person name="Sanchez-Garcia M."/>
            <person name="Camarero S."/>
            <person name="Miyauchi S."/>
            <person name="Serrano A."/>
            <person name="Linde D."/>
            <person name="Babiker R."/>
            <person name="Drula E."/>
            <person name="Ayuso-Fernandez I."/>
            <person name="Pacheco R."/>
            <person name="Padilla G."/>
            <person name="Ferreira P."/>
            <person name="Barriuso J."/>
            <person name="Kellner H."/>
            <person name="Castanera R."/>
            <person name="Alfaro M."/>
            <person name="Ramirez L."/>
            <person name="Pisabarro A.G."/>
            <person name="Kuo A."/>
            <person name="Tritt A."/>
            <person name="Lipzen A."/>
            <person name="He G."/>
            <person name="Yan M."/>
            <person name="Ng V."/>
            <person name="Cullen D."/>
            <person name="Martin F."/>
            <person name="Rosso M.-N."/>
            <person name="Henrissat B."/>
            <person name="Hibbett D."/>
            <person name="Martinez A.T."/>
            <person name="Grigoriev I.V."/>
        </authorList>
    </citation>
    <scope>NUCLEOTIDE SEQUENCE</scope>
    <source>
        <strain evidence="1">CBS 247.69</strain>
    </source>
</reference>
<feature type="non-terminal residue" evidence="1">
    <location>
        <position position="1"/>
    </location>
</feature>
<evidence type="ECO:0000313" key="2">
    <source>
        <dbReference type="Proteomes" id="UP000807353"/>
    </source>
</evidence>
<protein>
    <submittedName>
        <fullName evidence="1">Uncharacterized protein</fullName>
    </submittedName>
</protein>
<dbReference type="OrthoDB" id="5522061at2759"/>
<keyword evidence="2" id="KW-1185">Reference proteome</keyword>
<proteinExistence type="predicted"/>
<dbReference type="Proteomes" id="UP000807353">
    <property type="component" value="Unassembled WGS sequence"/>
</dbReference>